<dbReference type="PROSITE" id="PS50890">
    <property type="entry name" value="PUA"/>
    <property type="match status" value="1"/>
</dbReference>
<dbReference type="InterPro" id="IPR022430">
    <property type="entry name" value="CHP03684"/>
</dbReference>
<evidence type="ECO:0000259" key="1">
    <source>
        <dbReference type="SMART" id="SM00359"/>
    </source>
</evidence>
<gene>
    <name evidence="2" type="ORF">SE19_04275</name>
</gene>
<accession>A0A0P9CUT9</accession>
<dbReference type="SUPFAM" id="SSF88697">
    <property type="entry name" value="PUA domain-like"/>
    <property type="match status" value="1"/>
</dbReference>
<dbReference type="Gene3D" id="3.10.450.120">
    <property type="entry name" value="Pre-PUA domain, domain 1"/>
    <property type="match status" value="1"/>
</dbReference>
<evidence type="ECO:0000313" key="3">
    <source>
        <dbReference type="Proteomes" id="UP000050515"/>
    </source>
</evidence>
<dbReference type="SUPFAM" id="SSF88802">
    <property type="entry name" value="Pre-PUA domain"/>
    <property type="match status" value="1"/>
</dbReference>
<comment type="caution">
    <text evidence="2">The sequence shown here is derived from an EMBL/GenBank/DDBJ whole genome shotgun (WGS) entry which is preliminary data.</text>
</comment>
<evidence type="ECO:0000313" key="2">
    <source>
        <dbReference type="EMBL" id="KPV46729.1"/>
    </source>
</evidence>
<protein>
    <recommendedName>
        <fullName evidence="1">PUA domain-containing protein</fullName>
    </recommendedName>
</protein>
<dbReference type="AlphaFoldDB" id="A0A0P9CUT9"/>
<dbReference type="Pfam" id="PF01472">
    <property type="entry name" value="PUA"/>
    <property type="match status" value="1"/>
</dbReference>
<dbReference type="NCBIfam" id="TIGR03684">
    <property type="entry name" value="arCOG00985"/>
    <property type="match status" value="1"/>
</dbReference>
<name>A0A0P9CUT9_9ARCH</name>
<dbReference type="InterPro" id="IPR015266">
    <property type="entry name" value="DUF1947"/>
</dbReference>
<dbReference type="PATRIC" id="fig|507754.4.peg.1582"/>
<feature type="domain" description="PUA" evidence="1">
    <location>
        <begin position="69"/>
        <end position="143"/>
    </location>
</feature>
<dbReference type="InterPro" id="IPR036974">
    <property type="entry name" value="PUA_sf"/>
</dbReference>
<dbReference type="Gene3D" id="2.30.130.10">
    <property type="entry name" value="PUA domain"/>
    <property type="match status" value="1"/>
</dbReference>
<proteinExistence type="predicted"/>
<dbReference type="GO" id="GO:0003723">
    <property type="term" value="F:RNA binding"/>
    <property type="evidence" value="ECO:0007669"/>
    <property type="project" value="InterPro"/>
</dbReference>
<dbReference type="InterPro" id="IPR015947">
    <property type="entry name" value="PUA-like_sf"/>
</dbReference>
<dbReference type="Pfam" id="PF09183">
    <property type="entry name" value="DUF1947"/>
    <property type="match status" value="1"/>
</dbReference>
<dbReference type="InterPro" id="IPR002478">
    <property type="entry name" value="PUA"/>
</dbReference>
<dbReference type="PIRSF" id="PIRSF005067">
    <property type="entry name" value="Tma_RNA-bind_prd"/>
    <property type="match status" value="1"/>
</dbReference>
<organism evidence="2 3">
    <name type="scientific">Acidiplasma aeolicum</name>
    <dbReference type="NCBI Taxonomy" id="507754"/>
    <lineage>
        <taxon>Archaea</taxon>
        <taxon>Methanobacteriati</taxon>
        <taxon>Thermoplasmatota</taxon>
        <taxon>Thermoplasmata</taxon>
        <taxon>Thermoplasmatales</taxon>
        <taxon>Ferroplasmaceae</taxon>
        <taxon>Acidiplasma</taxon>
    </lineage>
</organism>
<dbReference type="Proteomes" id="UP000050515">
    <property type="component" value="Unassembled WGS sequence"/>
</dbReference>
<dbReference type="SMART" id="SM00359">
    <property type="entry name" value="PUA"/>
    <property type="match status" value="1"/>
</dbReference>
<dbReference type="OrthoDB" id="27972at2157"/>
<sequence length="150" mass="17155">MMSKHVISKKDYKELRDKMAAKGMDISGLENIEVEEKKKDKIYYYMGRPVIVNDMPTIYLINYIKPKDRVVVIDSGAEPHINNGSNLFAPGIIDMDINIKKGDTVYIKSSKGYYIALGIAMDDGENIMRNKKGEAVKIIHYMNDQIMKLF</sequence>
<dbReference type="InterPro" id="IPR016437">
    <property type="entry name" value="MCT-1/Tma20"/>
</dbReference>
<dbReference type="EMBL" id="LJCQ01000190">
    <property type="protein sequence ID" value="KPV46729.1"/>
    <property type="molecule type" value="Genomic_DNA"/>
</dbReference>
<dbReference type="InterPro" id="IPR004521">
    <property type="entry name" value="Uncharacterised_CHP00451"/>
</dbReference>
<reference evidence="2 3" key="1">
    <citation type="submission" date="2015-09" db="EMBL/GenBank/DDBJ databases">
        <title>Draft genome sequence of Acidiplasma aeolicum DSM 18409.</title>
        <authorList>
            <person name="Hemp J."/>
        </authorList>
    </citation>
    <scope>NUCLEOTIDE SEQUENCE [LARGE SCALE GENOMIC DNA]</scope>
    <source>
        <strain evidence="2 3">V</strain>
    </source>
</reference>
<dbReference type="NCBIfam" id="TIGR00451">
    <property type="entry name" value="unchar_dom_2"/>
    <property type="match status" value="1"/>
</dbReference>